<sequence>MAKSTTTPTVSTTAQVAGKSMVVSPTAPAGYVEKAKEQVEHCFADSNFPYDKFMWTLYYKDPEHWISISTIASFKRRREHASHGSEWLVSALRSSTFLKVNSAGDKVRRTNPRTPSRSAASTPKGSQRTRTRLCSSTWKLFPINSVRMRRDENERFKCSVFAEFAEFRDGGQVLEGRA</sequence>
<evidence type="ECO:0000259" key="6">
    <source>
        <dbReference type="PROSITE" id="PS50961"/>
    </source>
</evidence>
<dbReference type="InterPro" id="IPR002344">
    <property type="entry name" value="Lupus_La"/>
</dbReference>
<comment type="subcellular location">
    <subcellularLocation>
        <location evidence="1">Nucleus</location>
    </subcellularLocation>
</comment>
<dbReference type="InterPro" id="IPR036388">
    <property type="entry name" value="WH-like_DNA-bd_sf"/>
</dbReference>
<dbReference type="PROSITE" id="PS50961">
    <property type="entry name" value="HTH_LA"/>
    <property type="match status" value="1"/>
</dbReference>
<evidence type="ECO:0000313" key="7">
    <source>
        <dbReference type="EMBL" id="KAJ2923354.1"/>
    </source>
</evidence>
<dbReference type="EMBL" id="JANBPK010001355">
    <property type="protein sequence ID" value="KAJ2923354.1"/>
    <property type="molecule type" value="Genomic_DNA"/>
</dbReference>
<dbReference type="InterPro" id="IPR006630">
    <property type="entry name" value="La_HTH"/>
</dbReference>
<feature type="compositionally biased region" description="Polar residues" evidence="5">
    <location>
        <begin position="112"/>
        <end position="131"/>
    </location>
</feature>
<dbReference type="SMART" id="SM00715">
    <property type="entry name" value="LA"/>
    <property type="match status" value="1"/>
</dbReference>
<evidence type="ECO:0000256" key="2">
    <source>
        <dbReference type="ARBA" id="ARBA00022884"/>
    </source>
</evidence>
<organism evidence="7 8">
    <name type="scientific">Candolleomyces eurysporus</name>
    <dbReference type="NCBI Taxonomy" id="2828524"/>
    <lineage>
        <taxon>Eukaryota</taxon>
        <taxon>Fungi</taxon>
        <taxon>Dikarya</taxon>
        <taxon>Basidiomycota</taxon>
        <taxon>Agaricomycotina</taxon>
        <taxon>Agaricomycetes</taxon>
        <taxon>Agaricomycetidae</taxon>
        <taxon>Agaricales</taxon>
        <taxon>Agaricineae</taxon>
        <taxon>Psathyrellaceae</taxon>
        <taxon>Candolleomyces</taxon>
    </lineage>
</organism>
<feature type="domain" description="HTH La-type RNA-binding" evidence="6">
    <location>
        <begin position="25"/>
        <end position="118"/>
    </location>
</feature>
<dbReference type="AlphaFoldDB" id="A0A9W8IZ46"/>
<dbReference type="Proteomes" id="UP001140091">
    <property type="component" value="Unassembled WGS sequence"/>
</dbReference>
<dbReference type="InterPro" id="IPR036390">
    <property type="entry name" value="WH_DNA-bd_sf"/>
</dbReference>
<dbReference type="GO" id="GO:0006396">
    <property type="term" value="P:RNA processing"/>
    <property type="evidence" value="ECO:0007669"/>
    <property type="project" value="InterPro"/>
</dbReference>
<dbReference type="SUPFAM" id="SSF46785">
    <property type="entry name" value="Winged helix' DNA-binding domain"/>
    <property type="match status" value="1"/>
</dbReference>
<evidence type="ECO:0000256" key="5">
    <source>
        <dbReference type="SAM" id="MobiDB-lite"/>
    </source>
</evidence>
<evidence type="ECO:0000256" key="3">
    <source>
        <dbReference type="ARBA" id="ARBA00023242"/>
    </source>
</evidence>
<keyword evidence="2 4" id="KW-0694">RNA-binding</keyword>
<keyword evidence="8" id="KW-1185">Reference proteome</keyword>
<reference evidence="7" key="1">
    <citation type="submission" date="2022-06" db="EMBL/GenBank/DDBJ databases">
        <title>Genome Sequence of Candolleomyces eurysporus.</title>
        <authorList>
            <person name="Buettner E."/>
        </authorList>
    </citation>
    <scope>NUCLEOTIDE SEQUENCE</scope>
    <source>
        <strain evidence="7">VTCC 930004</strain>
    </source>
</reference>
<comment type="caution">
    <text evidence="7">The sequence shown here is derived from an EMBL/GenBank/DDBJ whole genome shotgun (WGS) entry which is preliminary data.</text>
</comment>
<dbReference type="Gene3D" id="1.10.10.10">
    <property type="entry name" value="Winged helix-like DNA-binding domain superfamily/Winged helix DNA-binding domain"/>
    <property type="match status" value="1"/>
</dbReference>
<dbReference type="OrthoDB" id="439993at2759"/>
<dbReference type="GO" id="GO:1990904">
    <property type="term" value="C:ribonucleoprotein complex"/>
    <property type="evidence" value="ECO:0007669"/>
    <property type="project" value="InterPro"/>
</dbReference>
<evidence type="ECO:0000256" key="4">
    <source>
        <dbReference type="PROSITE-ProRule" id="PRU00332"/>
    </source>
</evidence>
<protein>
    <recommendedName>
        <fullName evidence="6">HTH La-type RNA-binding domain-containing protein</fullName>
    </recommendedName>
</protein>
<proteinExistence type="predicted"/>
<name>A0A9W8IZ46_9AGAR</name>
<feature type="non-terminal residue" evidence="7">
    <location>
        <position position="178"/>
    </location>
</feature>
<dbReference type="GO" id="GO:0003729">
    <property type="term" value="F:mRNA binding"/>
    <property type="evidence" value="ECO:0007669"/>
    <property type="project" value="TreeGrafter"/>
</dbReference>
<evidence type="ECO:0000313" key="8">
    <source>
        <dbReference type="Proteomes" id="UP001140091"/>
    </source>
</evidence>
<dbReference type="GO" id="GO:0005634">
    <property type="term" value="C:nucleus"/>
    <property type="evidence" value="ECO:0007669"/>
    <property type="project" value="UniProtKB-SubCell"/>
</dbReference>
<dbReference type="PRINTS" id="PR00302">
    <property type="entry name" value="LUPUSLA"/>
</dbReference>
<dbReference type="Pfam" id="PF05383">
    <property type="entry name" value="La"/>
    <property type="match status" value="1"/>
</dbReference>
<keyword evidence="3" id="KW-0539">Nucleus</keyword>
<dbReference type="InterPro" id="IPR045180">
    <property type="entry name" value="La_dom_prot"/>
</dbReference>
<accession>A0A9W8IZ46</accession>
<gene>
    <name evidence="7" type="ORF">H1R20_g13742</name>
</gene>
<evidence type="ECO:0000256" key="1">
    <source>
        <dbReference type="ARBA" id="ARBA00004123"/>
    </source>
</evidence>
<dbReference type="PANTHER" id="PTHR22792:SF140">
    <property type="entry name" value="ACHILLES, ISOFORM A"/>
    <property type="match status" value="1"/>
</dbReference>
<dbReference type="PANTHER" id="PTHR22792">
    <property type="entry name" value="LUPUS LA PROTEIN-RELATED"/>
    <property type="match status" value="1"/>
</dbReference>
<feature type="region of interest" description="Disordered" evidence="5">
    <location>
        <begin position="103"/>
        <end position="131"/>
    </location>
</feature>